<dbReference type="GO" id="GO:0035999">
    <property type="term" value="P:tetrahydrofolate interconversion"/>
    <property type="evidence" value="ECO:0007669"/>
    <property type="project" value="TreeGrafter"/>
</dbReference>
<accession>A0A8J7RR59</accession>
<evidence type="ECO:0000313" key="7">
    <source>
        <dbReference type="Proteomes" id="UP000673975"/>
    </source>
</evidence>
<dbReference type="SUPFAM" id="SSF100950">
    <property type="entry name" value="NagB/RpiA/CoA transferase-like"/>
    <property type="match status" value="1"/>
</dbReference>
<keyword evidence="5" id="KW-0460">Magnesium</keyword>
<dbReference type="GO" id="GO:0030272">
    <property type="term" value="F:5-formyltetrahydrofolate cyclo-ligase activity"/>
    <property type="evidence" value="ECO:0007669"/>
    <property type="project" value="UniProtKB-EC"/>
</dbReference>
<dbReference type="GO" id="GO:0005524">
    <property type="term" value="F:ATP binding"/>
    <property type="evidence" value="ECO:0007669"/>
    <property type="project" value="UniProtKB-KW"/>
</dbReference>
<keyword evidence="5" id="KW-0479">Metal-binding</keyword>
<dbReference type="GO" id="GO:0009396">
    <property type="term" value="P:folic acid-containing compound biosynthetic process"/>
    <property type="evidence" value="ECO:0007669"/>
    <property type="project" value="TreeGrafter"/>
</dbReference>
<feature type="binding site" evidence="4">
    <location>
        <position position="56"/>
    </location>
    <ligand>
        <name>substrate</name>
    </ligand>
</feature>
<dbReference type="Pfam" id="PF01812">
    <property type="entry name" value="5-FTHF_cyc-lig"/>
    <property type="match status" value="1"/>
</dbReference>
<dbReference type="PANTHER" id="PTHR23407:SF1">
    <property type="entry name" value="5-FORMYLTETRAHYDROFOLATE CYCLO-LIGASE"/>
    <property type="match status" value="1"/>
</dbReference>
<dbReference type="InterPro" id="IPR037171">
    <property type="entry name" value="NagB/RpiA_transferase-like"/>
</dbReference>
<proteinExistence type="inferred from homology"/>
<comment type="caution">
    <text evidence="6">The sequence shown here is derived from an EMBL/GenBank/DDBJ whole genome shotgun (WGS) entry which is preliminary data.</text>
</comment>
<dbReference type="EMBL" id="JAFIDN010000004">
    <property type="protein sequence ID" value="MBP3192434.1"/>
    <property type="molecule type" value="Genomic_DNA"/>
</dbReference>
<gene>
    <name evidence="6" type="ORF">NATSA_07150</name>
</gene>
<name>A0A8J7RR59_9BACT</name>
<dbReference type="InterPro" id="IPR002698">
    <property type="entry name" value="FTHF_cligase"/>
</dbReference>
<evidence type="ECO:0000256" key="3">
    <source>
        <dbReference type="ARBA" id="ARBA00022840"/>
    </source>
</evidence>
<keyword evidence="7" id="KW-1185">Reference proteome</keyword>
<comment type="cofactor">
    <cofactor evidence="5">
        <name>Mg(2+)</name>
        <dbReference type="ChEBI" id="CHEBI:18420"/>
    </cofactor>
</comment>
<dbReference type="PANTHER" id="PTHR23407">
    <property type="entry name" value="ATPASE INHIBITOR/5-FORMYLTETRAHYDROFOLATE CYCLO-LIGASE"/>
    <property type="match status" value="1"/>
</dbReference>
<evidence type="ECO:0000256" key="5">
    <source>
        <dbReference type="RuleBase" id="RU361279"/>
    </source>
</evidence>
<protein>
    <recommendedName>
        <fullName evidence="5">5-formyltetrahydrofolate cyclo-ligase</fullName>
        <ecNumber evidence="5">6.3.3.2</ecNumber>
    </recommendedName>
</protein>
<keyword evidence="2 4" id="KW-0547">Nucleotide-binding</keyword>
<reference evidence="6" key="1">
    <citation type="submission" date="2021-02" db="EMBL/GenBank/DDBJ databases">
        <title>Natronogracilivirga saccharolytica gen. nov. sp. nov. a new anaerobic, haloalkiliphilic carbohydrate-fermenting bacterium from soda lake and proposing of Cyclonatronumiaceae fam. nov. in the phylum Balneolaeota.</title>
        <authorList>
            <person name="Zhilina T.N."/>
            <person name="Sorokin D.Y."/>
            <person name="Zavarzina D.G."/>
            <person name="Toshchakov S.V."/>
            <person name="Kublanov I.V."/>
        </authorList>
    </citation>
    <scope>NUCLEOTIDE SEQUENCE</scope>
    <source>
        <strain evidence="6">Z-1702</strain>
    </source>
</reference>
<dbReference type="NCBIfam" id="TIGR02727">
    <property type="entry name" value="MTHFS_bact"/>
    <property type="match status" value="1"/>
</dbReference>
<dbReference type="EC" id="6.3.3.2" evidence="5"/>
<dbReference type="GO" id="GO:0046872">
    <property type="term" value="F:metal ion binding"/>
    <property type="evidence" value="ECO:0007669"/>
    <property type="project" value="UniProtKB-KW"/>
</dbReference>
<keyword evidence="6" id="KW-0436">Ligase</keyword>
<dbReference type="Proteomes" id="UP000673975">
    <property type="component" value="Unassembled WGS sequence"/>
</dbReference>
<keyword evidence="3 4" id="KW-0067">ATP-binding</keyword>
<dbReference type="Gene3D" id="3.40.50.10420">
    <property type="entry name" value="NagB/RpiA/CoA transferase-like"/>
    <property type="match status" value="1"/>
</dbReference>
<evidence type="ECO:0000313" key="6">
    <source>
        <dbReference type="EMBL" id="MBP3192434.1"/>
    </source>
</evidence>
<evidence type="ECO:0000256" key="4">
    <source>
        <dbReference type="PIRSR" id="PIRSR006806-1"/>
    </source>
</evidence>
<dbReference type="RefSeq" id="WP_210511333.1">
    <property type="nucleotide sequence ID" value="NZ_JAFIDN010000004.1"/>
</dbReference>
<comment type="catalytic activity">
    <reaction evidence="5">
        <text>(6S)-5-formyl-5,6,7,8-tetrahydrofolate + ATP = (6R)-5,10-methenyltetrahydrofolate + ADP + phosphate</text>
        <dbReference type="Rhea" id="RHEA:10488"/>
        <dbReference type="ChEBI" id="CHEBI:30616"/>
        <dbReference type="ChEBI" id="CHEBI:43474"/>
        <dbReference type="ChEBI" id="CHEBI:57455"/>
        <dbReference type="ChEBI" id="CHEBI:57457"/>
        <dbReference type="ChEBI" id="CHEBI:456216"/>
        <dbReference type="EC" id="6.3.3.2"/>
    </reaction>
</comment>
<sequence>MDKDALRKKLLQQRTSMGALQLETLGRLISEQILRSSWYLEARVIHCFSGTISKGEVPTFKILKEIVGAGKTLVMPKVTKIPGVMEHHVVRDPEDLTSGNWGILEPANDNPVGVSEIDLVLVPGLAADRTGNRIGYGRGYYDRFLSEIPETRTIMPVPEIFVLEHIPTEQGDVAVKALATENIVADCIKR</sequence>
<feature type="binding site" evidence="4">
    <location>
        <begin position="133"/>
        <end position="141"/>
    </location>
    <ligand>
        <name>ATP</name>
        <dbReference type="ChEBI" id="CHEBI:30616"/>
    </ligand>
</feature>
<evidence type="ECO:0000256" key="1">
    <source>
        <dbReference type="ARBA" id="ARBA00010638"/>
    </source>
</evidence>
<organism evidence="6 7">
    <name type="scientific">Natronogracilivirga saccharolytica</name>
    <dbReference type="NCBI Taxonomy" id="2812953"/>
    <lineage>
        <taxon>Bacteria</taxon>
        <taxon>Pseudomonadati</taxon>
        <taxon>Balneolota</taxon>
        <taxon>Balneolia</taxon>
        <taxon>Balneolales</taxon>
        <taxon>Cyclonatronaceae</taxon>
        <taxon>Natronogracilivirga</taxon>
    </lineage>
</organism>
<dbReference type="InterPro" id="IPR024185">
    <property type="entry name" value="FTHF_cligase-like_sf"/>
</dbReference>
<dbReference type="PIRSF" id="PIRSF006806">
    <property type="entry name" value="FTHF_cligase"/>
    <property type="match status" value="1"/>
</dbReference>
<dbReference type="AlphaFoldDB" id="A0A8J7RR59"/>
<comment type="similarity">
    <text evidence="1 5">Belongs to the 5-formyltetrahydrofolate cyclo-ligase family.</text>
</comment>
<feature type="binding site" evidence="4">
    <location>
        <begin position="3"/>
        <end position="7"/>
    </location>
    <ligand>
        <name>ATP</name>
        <dbReference type="ChEBI" id="CHEBI:30616"/>
    </ligand>
</feature>
<evidence type="ECO:0000256" key="2">
    <source>
        <dbReference type="ARBA" id="ARBA00022741"/>
    </source>
</evidence>